<feature type="binding site" evidence="18">
    <location>
        <position position="73"/>
    </location>
    <ligand>
        <name>a divalent metal cation</name>
        <dbReference type="ChEBI" id="CHEBI:60240"/>
    </ligand>
</feature>
<evidence type="ECO:0000256" key="3">
    <source>
        <dbReference type="ARBA" id="ARBA00022475"/>
    </source>
</evidence>
<dbReference type="PANTHER" id="PTHR34299">
    <property type="entry name" value="DIACYLGLYCEROL KINASE"/>
    <property type="match status" value="1"/>
</dbReference>
<comment type="subcellular location">
    <subcellularLocation>
        <location evidence="1">Cell membrane</location>
        <topology evidence="1">Multi-pass membrane protein</topology>
    </subcellularLocation>
</comment>
<dbReference type="InterPro" id="IPR000829">
    <property type="entry name" value="DAGK"/>
</dbReference>
<evidence type="ECO:0000256" key="18">
    <source>
        <dbReference type="PIRSR" id="PIRSR600829-4"/>
    </source>
</evidence>
<keyword evidence="9 17" id="KW-0067">ATP-binding</keyword>
<protein>
    <recommendedName>
        <fullName evidence="22">Diacylglycerol kinase</fullName>
    </recommendedName>
</protein>
<evidence type="ECO:0000256" key="16">
    <source>
        <dbReference type="PIRSR" id="PIRSR600829-2"/>
    </source>
</evidence>
<evidence type="ECO:0000313" key="21">
    <source>
        <dbReference type="Proteomes" id="UP000176741"/>
    </source>
</evidence>
<dbReference type="Gene3D" id="1.10.287.3610">
    <property type="match status" value="1"/>
</dbReference>
<keyword evidence="13" id="KW-0594">Phospholipid biosynthesis</keyword>
<keyword evidence="18" id="KW-0479">Metal-binding</keyword>
<keyword evidence="14" id="KW-1208">Phospholipid metabolism</keyword>
<evidence type="ECO:0000256" key="10">
    <source>
        <dbReference type="ARBA" id="ARBA00022989"/>
    </source>
</evidence>
<evidence type="ECO:0000256" key="12">
    <source>
        <dbReference type="ARBA" id="ARBA00023136"/>
    </source>
</evidence>
<feature type="binding site" evidence="17">
    <location>
        <position position="25"/>
    </location>
    <ligand>
        <name>ATP</name>
        <dbReference type="ChEBI" id="CHEBI:30616"/>
    </ligand>
</feature>
<dbReference type="Proteomes" id="UP000176741">
    <property type="component" value="Unassembled WGS sequence"/>
</dbReference>
<feature type="binding site" evidence="17">
    <location>
        <begin position="91"/>
        <end position="92"/>
    </location>
    <ligand>
        <name>ATP</name>
        <dbReference type="ChEBI" id="CHEBI:30616"/>
    </ligand>
</feature>
<sequence>MGLMHPTSRSFSYAFQGIKTAFINEPNLRIHTVFAIIALFLGIYLDISTIEWLFLLFTITWVISLELLNTVLEAIVNLVSPEVSPYAKIAKDVSAACVLISAFLSMVVGLIIFAPRIIGLVFYS</sequence>
<dbReference type="InterPro" id="IPR033717">
    <property type="entry name" value="UDPK"/>
</dbReference>
<keyword evidence="12 19" id="KW-0472">Membrane</keyword>
<feature type="transmembrane region" description="Helical" evidence="19">
    <location>
        <begin position="53"/>
        <end position="72"/>
    </location>
</feature>
<keyword evidence="10 19" id="KW-1133">Transmembrane helix</keyword>
<comment type="caution">
    <text evidence="20">The sequence shown here is derived from an EMBL/GenBank/DDBJ whole genome shotgun (WGS) entry which is preliminary data.</text>
</comment>
<name>A0A1F7Y1C8_9BACT</name>
<feature type="binding site" evidence="17">
    <location>
        <position position="13"/>
    </location>
    <ligand>
        <name>ATP</name>
        <dbReference type="ChEBI" id="CHEBI:30616"/>
    </ligand>
</feature>
<dbReference type="PANTHER" id="PTHR34299:SF1">
    <property type="entry name" value="DIACYLGLYCEROL KINASE"/>
    <property type="match status" value="1"/>
</dbReference>
<dbReference type="EMBL" id="MGGD01000018">
    <property type="protein sequence ID" value="OGM21114.1"/>
    <property type="molecule type" value="Genomic_DNA"/>
</dbReference>
<evidence type="ECO:0000256" key="13">
    <source>
        <dbReference type="ARBA" id="ARBA00023209"/>
    </source>
</evidence>
<evidence type="ECO:0000256" key="4">
    <source>
        <dbReference type="ARBA" id="ARBA00022516"/>
    </source>
</evidence>
<accession>A0A1F7Y1C8</accession>
<keyword evidence="8" id="KW-0418">Kinase</keyword>
<feature type="active site" description="Proton acceptor" evidence="15">
    <location>
        <position position="66"/>
    </location>
</feature>
<keyword evidence="18" id="KW-0460">Magnesium</keyword>
<evidence type="ECO:0000256" key="5">
    <source>
        <dbReference type="ARBA" id="ARBA00022679"/>
    </source>
</evidence>
<keyword evidence="11" id="KW-0443">Lipid metabolism</keyword>
<evidence type="ECO:0000256" key="19">
    <source>
        <dbReference type="SAM" id="Phobius"/>
    </source>
</evidence>
<evidence type="ECO:0000313" key="20">
    <source>
        <dbReference type="EMBL" id="OGM21114.1"/>
    </source>
</evidence>
<evidence type="ECO:0000256" key="9">
    <source>
        <dbReference type="ARBA" id="ARBA00022840"/>
    </source>
</evidence>
<dbReference type="AlphaFoldDB" id="A0A1F7Y1C8"/>
<feature type="binding site" evidence="17">
    <location>
        <position position="73"/>
    </location>
    <ligand>
        <name>ATP</name>
        <dbReference type="ChEBI" id="CHEBI:30616"/>
    </ligand>
</feature>
<dbReference type="GO" id="GO:0046872">
    <property type="term" value="F:metal ion binding"/>
    <property type="evidence" value="ECO:0007669"/>
    <property type="project" value="UniProtKB-KW"/>
</dbReference>
<dbReference type="GO" id="GO:0005886">
    <property type="term" value="C:plasma membrane"/>
    <property type="evidence" value="ECO:0007669"/>
    <property type="project" value="UniProtKB-SubCell"/>
</dbReference>
<keyword evidence="4" id="KW-0444">Lipid biosynthesis</keyword>
<evidence type="ECO:0000256" key="6">
    <source>
        <dbReference type="ARBA" id="ARBA00022692"/>
    </source>
</evidence>
<dbReference type="CDD" id="cd14265">
    <property type="entry name" value="UDPK_IM_like"/>
    <property type="match status" value="1"/>
</dbReference>
<feature type="transmembrane region" description="Helical" evidence="19">
    <location>
        <begin position="93"/>
        <end position="118"/>
    </location>
</feature>
<comment type="cofactor">
    <cofactor evidence="18">
        <name>Mg(2+)</name>
        <dbReference type="ChEBI" id="CHEBI:18420"/>
    </cofactor>
    <text evidence="18">Mn(2+), Zn(2+), Cd(2+) and Co(2+) support activity to lesser extents.</text>
</comment>
<feature type="transmembrane region" description="Helical" evidence="19">
    <location>
        <begin position="28"/>
        <end position="47"/>
    </location>
</feature>
<evidence type="ECO:0000256" key="17">
    <source>
        <dbReference type="PIRSR" id="PIRSR600829-3"/>
    </source>
</evidence>
<dbReference type="GO" id="GO:0008654">
    <property type="term" value="P:phospholipid biosynthetic process"/>
    <property type="evidence" value="ECO:0007669"/>
    <property type="project" value="UniProtKB-KW"/>
</dbReference>
<dbReference type="InterPro" id="IPR036945">
    <property type="entry name" value="DAGK_sf"/>
</dbReference>
<keyword evidence="7 17" id="KW-0547">Nucleotide-binding</keyword>
<proteinExistence type="inferred from homology"/>
<evidence type="ECO:0000256" key="11">
    <source>
        <dbReference type="ARBA" id="ARBA00023098"/>
    </source>
</evidence>
<evidence type="ECO:0000256" key="7">
    <source>
        <dbReference type="ARBA" id="ARBA00022741"/>
    </source>
</evidence>
<feature type="binding site" evidence="18">
    <location>
        <position position="25"/>
    </location>
    <ligand>
        <name>a divalent metal cation</name>
        <dbReference type="ChEBI" id="CHEBI:60240"/>
    </ligand>
</feature>
<gene>
    <name evidence="20" type="ORF">A2771_00810</name>
</gene>
<comment type="similarity">
    <text evidence="2">Belongs to the bacterial diacylglycerol kinase family.</text>
</comment>
<keyword evidence="6 19" id="KW-0812">Transmembrane</keyword>
<feature type="binding site" evidence="16">
    <location>
        <position position="66"/>
    </location>
    <ligand>
        <name>substrate</name>
    </ligand>
</feature>
<evidence type="ECO:0000256" key="8">
    <source>
        <dbReference type="ARBA" id="ARBA00022777"/>
    </source>
</evidence>
<evidence type="ECO:0000256" key="2">
    <source>
        <dbReference type="ARBA" id="ARBA00005967"/>
    </source>
</evidence>
<dbReference type="GO" id="GO:0016301">
    <property type="term" value="F:kinase activity"/>
    <property type="evidence" value="ECO:0007669"/>
    <property type="project" value="UniProtKB-KW"/>
</dbReference>
<evidence type="ECO:0000256" key="15">
    <source>
        <dbReference type="PIRSR" id="PIRSR600829-1"/>
    </source>
</evidence>
<organism evidence="20 21">
    <name type="scientific">Candidatus Woesebacteria bacterium RIFCSPHIGHO2_01_FULL_38_26b</name>
    <dbReference type="NCBI Taxonomy" id="1802491"/>
    <lineage>
        <taxon>Bacteria</taxon>
        <taxon>Candidatus Woeseibacteriota</taxon>
    </lineage>
</organism>
<keyword evidence="5" id="KW-0808">Transferase</keyword>
<reference evidence="20 21" key="1">
    <citation type="journal article" date="2016" name="Nat. Commun.">
        <title>Thousands of microbial genomes shed light on interconnected biogeochemical processes in an aquifer system.</title>
        <authorList>
            <person name="Anantharaman K."/>
            <person name="Brown C.T."/>
            <person name="Hug L.A."/>
            <person name="Sharon I."/>
            <person name="Castelle C.J."/>
            <person name="Probst A.J."/>
            <person name="Thomas B.C."/>
            <person name="Singh A."/>
            <person name="Wilkins M.J."/>
            <person name="Karaoz U."/>
            <person name="Brodie E.L."/>
            <person name="Williams K.H."/>
            <person name="Hubbard S.S."/>
            <person name="Banfield J.F."/>
        </authorList>
    </citation>
    <scope>NUCLEOTIDE SEQUENCE [LARGE SCALE GENOMIC DNA]</scope>
</reference>
<evidence type="ECO:0008006" key="22">
    <source>
        <dbReference type="Google" id="ProtNLM"/>
    </source>
</evidence>
<keyword evidence="3" id="KW-1003">Cell membrane</keyword>
<evidence type="ECO:0000256" key="1">
    <source>
        <dbReference type="ARBA" id="ARBA00004651"/>
    </source>
</evidence>
<dbReference type="GO" id="GO:0005524">
    <property type="term" value="F:ATP binding"/>
    <property type="evidence" value="ECO:0007669"/>
    <property type="project" value="UniProtKB-KW"/>
</dbReference>
<dbReference type="Pfam" id="PF01219">
    <property type="entry name" value="DAGK_prokar"/>
    <property type="match status" value="1"/>
</dbReference>
<evidence type="ECO:0000256" key="14">
    <source>
        <dbReference type="ARBA" id="ARBA00023264"/>
    </source>
</evidence>